<feature type="region of interest" description="Disordered" evidence="1">
    <location>
        <begin position="243"/>
        <end position="269"/>
    </location>
</feature>
<accession>A0A6A5U531</accession>
<evidence type="ECO:0000313" key="2">
    <source>
        <dbReference type="EMBL" id="KAF1960263.1"/>
    </source>
</evidence>
<feature type="compositionally biased region" description="Polar residues" evidence="1">
    <location>
        <begin position="247"/>
        <end position="261"/>
    </location>
</feature>
<sequence length="269" mass="30209">MMLSTTDLPHGTDATTPRWPNSRLQQRAPSTSPSPPRAGPPSPPSPARTRSPRNARSNDDWRNGAGPLPSKRFPTFDDMRVGMVFKLPTEPEVAATSCFHYSKLQQEESSGIWEHPVVVVDKHAAKKTVEFLICTSFGGKGVPSTKSRSSRDAHLLCDNRSDIAEHNDKSRLTFLPDSCKFQKATYVNPRCCKFEIEYDQLKEWENQFKRPMEFDAESVERIVKEWTGPAQAFQWSSRVSMGRGSLHSRSTPSPHNSQANTGHRWIAAS</sequence>
<protein>
    <submittedName>
        <fullName evidence="2">Uncharacterized protein</fullName>
    </submittedName>
</protein>
<proteinExistence type="predicted"/>
<feature type="compositionally biased region" description="Pro residues" evidence="1">
    <location>
        <begin position="32"/>
        <end position="46"/>
    </location>
</feature>
<feature type="region of interest" description="Disordered" evidence="1">
    <location>
        <begin position="1"/>
        <end position="74"/>
    </location>
</feature>
<feature type="compositionally biased region" description="Polar residues" evidence="1">
    <location>
        <begin position="1"/>
        <end position="25"/>
    </location>
</feature>
<dbReference type="OrthoDB" id="3775889at2759"/>
<name>A0A6A5U531_9PLEO</name>
<evidence type="ECO:0000313" key="3">
    <source>
        <dbReference type="Proteomes" id="UP000800035"/>
    </source>
</evidence>
<dbReference type="AlphaFoldDB" id="A0A6A5U531"/>
<gene>
    <name evidence="2" type="ORF">CC80DRAFT_289751</name>
</gene>
<dbReference type="Proteomes" id="UP000800035">
    <property type="component" value="Unassembled WGS sequence"/>
</dbReference>
<dbReference type="EMBL" id="ML976983">
    <property type="protein sequence ID" value="KAF1960263.1"/>
    <property type="molecule type" value="Genomic_DNA"/>
</dbReference>
<keyword evidence="3" id="KW-1185">Reference proteome</keyword>
<organism evidence="2 3">
    <name type="scientific">Byssothecium circinans</name>
    <dbReference type="NCBI Taxonomy" id="147558"/>
    <lineage>
        <taxon>Eukaryota</taxon>
        <taxon>Fungi</taxon>
        <taxon>Dikarya</taxon>
        <taxon>Ascomycota</taxon>
        <taxon>Pezizomycotina</taxon>
        <taxon>Dothideomycetes</taxon>
        <taxon>Pleosporomycetidae</taxon>
        <taxon>Pleosporales</taxon>
        <taxon>Massarineae</taxon>
        <taxon>Massarinaceae</taxon>
        <taxon>Byssothecium</taxon>
    </lineage>
</organism>
<evidence type="ECO:0000256" key="1">
    <source>
        <dbReference type="SAM" id="MobiDB-lite"/>
    </source>
</evidence>
<reference evidence="2" key="1">
    <citation type="journal article" date="2020" name="Stud. Mycol.">
        <title>101 Dothideomycetes genomes: a test case for predicting lifestyles and emergence of pathogens.</title>
        <authorList>
            <person name="Haridas S."/>
            <person name="Albert R."/>
            <person name="Binder M."/>
            <person name="Bloem J."/>
            <person name="Labutti K."/>
            <person name="Salamov A."/>
            <person name="Andreopoulos B."/>
            <person name="Baker S."/>
            <person name="Barry K."/>
            <person name="Bills G."/>
            <person name="Bluhm B."/>
            <person name="Cannon C."/>
            <person name="Castanera R."/>
            <person name="Culley D."/>
            <person name="Daum C."/>
            <person name="Ezra D."/>
            <person name="Gonzalez J."/>
            <person name="Henrissat B."/>
            <person name="Kuo A."/>
            <person name="Liang C."/>
            <person name="Lipzen A."/>
            <person name="Lutzoni F."/>
            <person name="Magnuson J."/>
            <person name="Mondo S."/>
            <person name="Nolan M."/>
            <person name="Ohm R."/>
            <person name="Pangilinan J."/>
            <person name="Park H.-J."/>
            <person name="Ramirez L."/>
            <person name="Alfaro M."/>
            <person name="Sun H."/>
            <person name="Tritt A."/>
            <person name="Yoshinaga Y."/>
            <person name="Zwiers L.-H."/>
            <person name="Turgeon B."/>
            <person name="Goodwin S."/>
            <person name="Spatafora J."/>
            <person name="Crous P."/>
            <person name="Grigoriev I."/>
        </authorList>
    </citation>
    <scope>NUCLEOTIDE SEQUENCE</scope>
    <source>
        <strain evidence="2">CBS 675.92</strain>
    </source>
</reference>